<dbReference type="InterPro" id="IPR039261">
    <property type="entry name" value="FNR_nucleotide-bd"/>
</dbReference>
<evidence type="ECO:0000259" key="16">
    <source>
        <dbReference type="PROSITE" id="PS51384"/>
    </source>
</evidence>
<accession>S3CNQ4</accession>
<keyword evidence="8 15" id="KW-1133">Transmembrane helix</keyword>
<dbReference type="HOGENOM" id="CLU_010365_5_0_1"/>
<dbReference type="Pfam" id="PF08030">
    <property type="entry name" value="NAD_binding_6"/>
    <property type="match status" value="1"/>
</dbReference>
<dbReference type="PANTHER" id="PTHR32361:SF9">
    <property type="entry name" value="FERRIC REDUCTASE TRANSMEMBRANE COMPONENT 3-RELATED"/>
    <property type="match status" value="1"/>
</dbReference>
<dbReference type="InterPro" id="IPR051410">
    <property type="entry name" value="Ferric/Cupric_Reductase"/>
</dbReference>
<evidence type="ECO:0000256" key="15">
    <source>
        <dbReference type="SAM" id="Phobius"/>
    </source>
</evidence>
<feature type="compositionally biased region" description="Basic and acidic residues" evidence="14">
    <location>
        <begin position="513"/>
        <end position="532"/>
    </location>
</feature>
<evidence type="ECO:0000256" key="2">
    <source>
        <dbReference type="ARBA" id="ARBA00006278"/>
    </source>
</evidence>
<keyword evidence="7" id="KW-0249">Electron transport</keyword>
<dbReference type="InterPro" id="IPR013121">
    <property type="entry name" value="Fe_red_NAD-bd_6"/>
</dbReference>
<keyword evidence="12" id="KW-0325">Glycoprotein</keyword>
<gene>
    <name evidence="17" type="ORF">F503_00956</name>
</gene>
<dbReference type="CDD" id="cd06186">
    <property type="entry name" value="NOX_Duox_like_FAD_NADP"/>
    <property type="match status" value="1"/>
</dbReference>
<feature type="transmembrane region" description="Helical" evidence="15">
    <location>
        <begin position="276"/>
        <end position="294"/>
    </location>
</feature>
<dbReference type="PANTHER" id="PTHR32361">
    <property type="entry name" value="FERRIC/CUPRIC REDUCTASE TRANSMEMBRANE COMPONENT"/>
    <property type="match status" value="1"/>
</dbReference>
<feature type="transmembrane region" description="Helical" evidence="15">
    <location>
        <begin position="213"/>
        <end position="236"/>
    </location>
</feature>
<dbReference type="SFLD" id="SFLDG01168">
    <property type="entry name" value="Ferric_reductase_subgroup_(FRE"/>
    <property type="match status" value="1"/>
</dbReference>
<sequence>MLEDLLHRLYCLVLVCRSHTLFVQVRFDHLSEPRCYCQPPTITRMNNAPAGSPAQIGAAAGGHGQRDPAKAAIFALRHHYNEMAAEYFAASVCGIIGLFVFLHWTRQLVHRSGAVPSALRQPSTVVSRVIRNILVRGTPGFSSTGHGLLVAIYVAVNLSLLLTNVDKTILSPIASRLGWLLMSNMCFVVFLALKNTPLAYLTSYSYERLNCLHQIAGCTTFFLMVVHAAAYTAFFYQRGKPEVLREDAQVAGIVAGFMFTVMVASALLLRRYAYEVFYVLHVAAFLVAIVCIGLHRPDIKTRVPVVTCLTASLFIADRVLRFGRLLVNCTSNEATLYPLPGGGTRILLTKTPCRSVPGKHVFVWIPRIRLLETHPFTIIDANTSQNGTGTELVVKSYSGFTRQLHEYAAAHPGARLWAACEGPYGTFPDPIEYDKVVLVAGGSGASYTLGLAVSMLERMDAQSTKNIVFIWTAKTIDSLTWYAKHLDTLQSHAKAPQVHVSLHVTRVPGSSDDDARRGRPVVHREIEKKADNEQTEGANVHGSGTDTPASTPLRHPFSPGRPDAAAVIREAVSSTARSQRVLVAACGPPSLMTTVRNATAQCITSDGPSIELHCEQFGW</sequence>
<evidence type="ECO:0000256" key="12">
    <source>
        <dbReference type="ARBA" id="ARBA00023180"/>
    </source>
</evidence>
<dbReference type="InterPro" id="IPR013112">
    <property type="entry name" value="FAD-bd_8"/>
</dbReference>
<evidence type="ECO:0000256" key="13">
    <source>
        <dbReference type="ARBA" id="ARBA00048483"/>
    </source>
</evidence>
<dbReference type="GO" id="GO:0005886">
    <property type="term" value="C:plasma membrane"/>
    <property type="evidence" value="ECO:0007669"/>
    <property type="project" value="UniProtKB-SubCell"/>
</dbReference>
<keyword evidence="11 15" id="KW-0472">Membrane</keyword>
<evidence type="ECO:0000313" key="17">
    <source>
        <dbReference type="EMBL" id="EPE08173.1"/>
    </source>
</evidence>
<dbReference type="SFLD" id="SFLDS00052">
    <property type="entry name" value="Ferric_Reductase_Domain"/>
    <property type="match status" value="1"/>
</dbReference>
<feature type="transmembrane region" description="Helical" evidence="15">
    <location>
        <begin position="177"/>
        <end position="193"/>
    </location>
</feature>
<evidence type="ECO:0000313" key="18">
    <source>
        <dbReference type="Proteomes" id="UP000016923"/>
    </source>
</evidence>
<evidence type="ECO:0000256" key="14">
    <source>
        <dbReference type="SAM" id="MobiDB-lite"/>
    </source>
</evidence>
<dbReference type="PROSITE" id="PS51384">
    <property type="entry name" value="FAD_FR"/>
    <property type="match status" value="1"/>
</dbReference>
<dbReference type="Proteomes" id="UP000016923">
    <property type="component" value="Unassembled WGS sequence"/>
</dbReference>
<dbReference type="Gene3D" id="3.40.50.80">
    <property type="entry name" value="Nucleotide-binding domain of ferredoxin-NADP reductase (FNR) module"/>
    <property type="match status" value="1"/>
</dbReference>
<feature type="domain" description="FAD-binding FR-type" evidence="16">
    <location>
        <begin position="312"/>
        <end position="430"/>
    </location>
</feature>
<dbReference type="AlphaFoldDB" id="S3CNQ4"/>
<feature type="transmembrane region" description="Helical" evidence="15">
    <location>
        <begin position="87"/>
        <end position="104"/>
    </location>
</feature>
<evidence type="ECO:0000256" key="4">
    <source>
        <dbReference type="ARBA" id="ARBA00022448"/>
    </source>
</evidence>
<evidence type="ECO:0000256" key="9">
    <source>
        <dbReference type="ARBA" id="ARBA00023002"/>
    </source>
</evidence>
<keyword evidence="10" id="KW-0406">Ion transport</keyword>
<dbReference type="eggNOG" id="KOG0039">
    <property type="taxonomic scope" value="Eukaryota"/>
</dbReference>
<keyword evidence="6 15" id="KW-0812">Transmembrane</keyword>
<dbReference type="EC" id="1.16.1.9" evidence="3"/>
<keyword evidence="4" id="KW-0813">Transport</keyword>
<dbReference type="EMBL" id="KE148149">
    <property type="protein sequence ID" value="EPE08173.1"/>
    <property type="molecule type" value="Genomic_DNA"/>
</dbReference>
<dbReference type="InterPro" id="IPR017938">
    <property type="entry name" value="Riboflavin_synthase-like_b-brl"/>
</dbReference>
<evidence type="ECO:0000256" key="1">
    <source>
        <dbReference type="ARBA" id="ARBA00004651"/>
    </source>
</evidence>
<dbReference type="GO" id="GO:0006879">
    <property type="term" value="P:intracellular iron ion homeostasis"/>
    <property type="evidence" value="ECO:0007669"/>
    <property type="project" value="TreeGrafter"/>
</dbReference>
<comment type="subcellular location">
    <subcellularLocation>
        <location evidence="1">Cell membrane</location>
        <topology evidence="1">Multi-pass membrane protein</topology>
    </subcellularLocation>
</comment>
<evidence type="ECO:0000256" key="10">
    <source>
        <dbReference type="ARBA" id="ARBA00023065"/>
    </source>
</evidence>
<keyword evidence="18" id="KW-1185">Reference proteome</keyword>
<dbReference type="InterPro" id="IPR017927">
    <property type="entry name" value="FAD-bd_FR_type"/>
</dbReference>
<dbReference type="GO" id="GO:0006826">
    <property type="term" value="P:iron ion transport"/>
    <property type="evidence" value="ECO:0007669"/>
    <property type="project" value="TreeGrafter"/>
</dbReference>
<evidence type="ECO:0000256" key="5">
    <source>
        <dbReference type="ARBA" id="ARBA00022475"/>
    </source>
</evidence>
<evidence type="ECO:0000256" key="8">
    <source>
        <dbReference type="ARBA" id="ARBA00022989"/>
    </source>
</evidence>
<evidence type="ECO:0000256" key="7">
    <source>
        <dbReference type="ARBA" id="ARBA00022982"/>
    </source>
</evidence>
<dbReference type="Pfam" id="PF08022">
    <property type="entry name" value="FAD_binding_8"/>
    <property type="match status" value="1"/>
</dbReference>
<keyword evidence="9" id="KW-0560">Oxidoreductase</keyword>
<evidence type="ECO:0000256" key="11">
    <source>
        <dbReference type="ARBA" id="ARBA00023136"/>
    </source>
</evidence>
<keyword evidence="5" id="KW-1003">Cell membrane</keyword>
<comment type="similarity">
    <text evidence="2">Belongs to the ferric reductase (FRE) family.</text>
</comment>
<dbReference type="STRING" id="1262450.S3CNQ4"/>
<dbReference type="GO" id="GO:0052851">
    <property type="term" value="F:ferric-chelate reductase (NADPH) activity"/>
    <property type="evidence" value="ECO:0007669"/>
    <property type="project" value="UniProtKB-EC"/>
</dbReference>
<feature type="transmembrane region" description="Helical" evidence="15">
    <location>
        <begin position="146"/>
        <end position="165"/>
    </location>
</feature>
<dbReference type="OMA" id="RRWWYEL"/>
<organism evidence="17 18">
    <name type="scientific">Ophiostoma piceae (strain UAMH 11346)</name>
    <name type="common">Sap stain fungus</name>
    <dbReference type="NCBI Taxonomy" id="1262450"/>
    <lineage>
        <taxon>Eukaryota</taxon>
        <taxon>Fungi</taxon>
        <taxon>Dikarya</taxon>
        <taxon>Ascomycota</taxon>
        <taxon>Pezizomycotina</taxon>
        <taxon>Sordariomycetes</taxon>
        <taxon>Sordariomycetidae</taxon>
        <taxon>Ophiostomatales</taxon>
        <taxon>Ophiostomataceae</taxon>
        <taxon>Ophiostoma</taxon>
    </lineage>
</organism>
<proteinExistence type="inferred from homology"/>
<dbReference type="SUPFAM" id="SSF63380">
    <property type="entry name" value="Riboflavin synthase domain-like"/>
    <property type="match status" value="1"/>
</dbReference>
<evidence type="ECO:0000256" key="6">
    <source>
        <dbReference type="ARBA" id="ARBA00022692"/>
    </source>
</evidence>
<name>S3CNQ4_OPHP1</name>
<reference evidence="17 18" key="1">
    <citation type="journal article" date="2013" name="BMC Genomics">
        <title>The genome and transcriptome of the pine saprophyte Ophiostoma piceae, and a comparison with the bark beetle-associated pine pathogen Grosmannia clavigera.</title>
        <authorList>
            <person name="Haridas S."/>
            <person name="Wang Y."/>
            <person name="Lim L."/>
            <person name="Massoumi Alamouti S."/>
            <person name="Jackman S."/>
            <person name="Docking R."/>
            <person name="Robertson G."/>
            <person name="Birol I."/>
            <person name="Bohlmann J."/>
            <person name="Breuil C."/>
        </authorList>
    </citation>
    <scope>NUCLEOTIDE SEQUENCE [LARGE SCALE GENOMIC DNA]</scope>
    <source>
        <strain evidence="17 18">UAMH 11346</strain>
    </source>
</reference>
<comment type="catalytic activity">
    <reaction evidence="13">
        <text>2 a Fe(II)-siderophore + NADP(+) + H(+) = 2 a Fe(III)-siderophore + NADPH</text>
        <dbReference type="Rhea" id="RHEA:28795"/>
        <dbReference type="Rhea" id="RHEA-COMP:11342"/>
        <dbReference type="Rhea" id="RHEA-COMP:11344"/>
        <dbReference type="ChEBI" id="CHEBI:15378"/>
        <dbReference type="ChEBI" id="CHEBI:29033"/>
        <dbReference type="ChEBI" id="CHEBI:29034"/>
        <dbReference type="ChEBI" id="CHEBI:57783"/>
        <dbReference type="ChEBI" id="CHEBI:58349"/>
        <dbReference type="EC" id="1.16.1.9"/>
    </reaction>
</comment>
<dbReference type="OrthoDB" id="10006946at2759"/>
<dbReference type="GO" id="GO:0015677">
    <property type="term" value="P:copper ion import"/>
    <property type="evidence" value="ECO:0007669"/>
    <property type="project" value="TreeGrafter"/>
</dbReference>
<dbReference type="VEuPathDB" id="FungiDB:F503_00956"/>
<dbReference type="InterPro" id="IPR013130">
    <property type="entry name" value="Fe3_Rdtase_TM_dom"/>
</dbReference>
<dbReference type="SUPFAM" id="SSF52343">
    <property type="entry name" value="Ferredoxin reductase-like, C-terminal NADP-linked domain"/>
    <property type="match status" value="1"/>
</dbReference>
<dbReference type="Pfam" id="PF01794">
    <property type="entry name" value="Ferric_reduct"/>
    <property type="match status" value="1"/>
</dbReference>
<feature type="region of interest" description="Disordered" evidence="14">
    <location>
        <begin position="506"/>
        <end position="554"/>
    </location>
</feature>
<feature type="transmembrane region" description="Helical" evidence="15">
    <location>
        <begin position="248"/>
        <end position="270"/>
    </location>
</feature>
<protein>
    <recommendedName>
        <fullName evidence="3">ferric-chelate reductase (NADPH)</fullName>
        <ecNumber evidence="3">1.16.1.9</ecNumber>
    </recommendedName>
</protein>
<evidence type="ECO:0000256" key="3">
    <source>
        <dbReference type="ARBA" id="ARBA00012668"/>
    </source>
</evidence>